<dbReference type="Pfam" id="PF22249">
    <property type="entry name" value="ERMP1-TM"/>
    <property type="match status" value="1"/>
</dbReference>
<keyword evidence="8" id="KW-0256">Endoplasmic reticulum</keyword>
<feature type="transmembrane region" description="Helical" evidence="15">
    <location>
        <begin position="38"/>
        <end position="58"/>
    </location>
</feature>
<evidence type="ECO:0000256" key="6">
    <source>
        <dbReference type="ARBA" id="ARBA00022723"/>
    </source>
</evidence>
<dbReference type="GO" id="GO:0006508">
    <property type="term" value="P:proteolysis"/>
    <property type="evidence" value="ECO:0007669"/>
    <property type="project" value="UniProtKB-KW"/>
</dbReference>
<gene>
    <name evidence="18" type="ORF">CALMAC_LOCUS8868</name>
</gene>
<evidence type="ECO:0000256" key="13">
    <source>
        <dbReference type="ARBA" id="ARBA00023180"/>
    </source>
</evidence>
<keyword evidence="13" id="KW-0325">Glycoprotein</keyword>
<evidence type="ECO:0000256" key="9">
    <source>
        <dbReference type="ARBA" id="ARBA00022833"/>
    </source>
</evidence>
<dbReference type="FunFam" id="3.40.630.10:FF:000008">
    <property type="entry name" value="Endoplasmic reticulum metallopeptidase 1"/>
    <property type="match status" value="1"/>
</dbReference>
<proteinExistence type="inferred from homology"/>
<dbReference type="Gene3D" id="3.40.630.10">
    <property type="entry name" value="Zn peptidases"/>
    <property type="match status" value="1"/>
</dbReference>
<feature type="transmembrane region" description="Helical" evidence="15">
    <location>
        <begin position="556"/>
        <end position="583"/>
    </location>
</feature>
<keyword evidence="10 15" id="KW-1133">Transmembrane helix</keyword>
<comment type="cofactor">
    <cofactor evidence="1">
        <name>Zn(2+)</name>
        <dbReference type="ChEBI" id="CHEBI:29105"/>
    </cofactor>
</comment>
<feature type="non-terminal residue" evidence="18">
    <location>
        <position position="604"/>
    </location>
</feature>
<keyword evidence="5 15" id="KW-0812">Transmembrane</keyword>
<evidence type="ECO:0000256" key="2">
    <source>
        <dbReference type="ARBA" id="ARBA00004477"/>
    </source>
</evidence>
<keyword evidence="7" id="KW-0378">Hydrolase</keyword>
<evidence type="ECO:0000256" key="8">
    <source>
        <dbReference type="ARBA" id="ARBA00022824"/>
    </source>
</evidence>
<evidence type="ECO:0000256" key="1">
    <source>
        <dbReference type="ARBA" id="ARBA00001947"/>
    </source>
</evidence>
<feature type="domain" description="Endoplasmic reticulum metallopeptidase 1/1-A TM" evidence="17">
    <location>
        <begin position="421"/>
        <end position="603"/>
    </location>
</feature>
<name>A0A653CG91_CALMS</name>
<organism evidence="18 19">
    <name type="scientific">Callosobruchus maculatus</name>
    <name type="common">Southern cowpea weevil</name>
    <name type="synonym">Pulse bruchid</name>
    <dbReference type="NCBI Taxonomy" id="64391"/>
    <lineage>
        <taxon>Eukaryota</taxon>
        <taxon>Metazoa</taxon>
        <taxon>Ecdysozoa</taxon>
        <taxon>Arthropoda</taxon>
        <taxon>Hexapoda</taxon>
        <taxon>Insecta</taxon>
        <taxon>Pterygota</taxon>
        <taxon>Neoptera</taxon>
        <taxon>Endopterygota</taxon>
        <taxon>Coleoptera</taxon>
        <taxon>Polyphaga</taxon>
        <taxon>Cucujiformia</taxon>
        <taxon>Chrysomeloidea</taxon>
        <taxon>Chrysomelidae</taxon>
        <taxon>Bruchinae</taxon>
        <taxon>Bruchini</taxon>
        <taxon>Callosobruchus</taxon>
    </lineage>
</organism>
<keyword evidence="6" id="KW-0479">Metal-binding</keyword>
<evidence type="ECO:0000256" key="4">
    <source>
        <dbReference type="ARBA" id="ARBA00022670"/>
    </source>
</evidence>
<evidence type="ECO:0000256" key="15">
    <source>
        <dbReference type="SAM" id="Phobius"/>
    </source>
</evidence>
<feature type="transmembrane region" description="Helical" evidence="15">
    <location>
        <begin position="383"/>
        <end position="404"/>
    </location>
</feature>
<keyword evidence="11" id="KW-0482">Metalloprotease</keyword>
<dbReference type="InterPro" id="IPR007484">
    <property type="entry name" value="Peptidase_M28"/>
</dbReference>
<accession>A0A653CG91</accession>
<dbReference type="InterPro" id="IPR045175">
    <property type="entry name" value="M28_fam"/>
</dbReference>
<evidence type="ECO:0000256" key="10">
    <source>
        <dbReference type="ARBA" id="ARBA00022989"/>
    </source>
</evidence>
<dbReference type="Pfam" id="PF04389">
    <property type="entry name" value="Peptidase_M28"/>
    <property type="match status" value="1"/>
</dbReference>
<evidence type="ECO:0000259" key="17">
    <source>
        <dbReference type="Pfam" id="PF22249"/>
    </source>
</evidence>
<dbReference type="GO" id="GO:0046872">
    <property type="term" value="F:metal ion binding"/>
    <property type="evidence" value="ECO:0007669"/>
    <property type="project" value="UniProtKB-KW"/>
</dbReference>
<dbReference type="OrthoDB" id="76293at2759"/>
<dbReference type="PANTHER" id="PTHR12147:SF22">
    <property type="entry name" value="ENDOPLASMIC RETICULUM METALLOPEPTIDASE 1"/>
    <property type="match status" value="1"/>
</dbReference>
<feature type="transmembrane region" description="Helical" evidence="15">
    <location>
        <begin position="425"/>
        <end position="453"/>
    </location>
</feature>
<evidence type="ECO:0000256" key="7">
    <source>
        <dbReference type="ARBA" id="ARBA00022801"/>
    </source>
</evidence>
<evidence type="ECO:0000259" key="16">
    <source>
        <dbReference type="Pfam" id="PF04389"/>
    </source>
</evidence>
<keyword evidence="19" id="KW-1185">Reference proteome</keyword>
<dbReference type="InterPro" id="IPR048024">
    <property type="entry name" value="Fxna-like_M28_dom"/>
</dbReference>
<evidence type="ECO:0000256" key="14">
    <source>
        <dbReference type="ARBA" id="ARBA00078796"/>
    </source>
</evidence>
<dbReference type="InterPro" id="IPR053974">
    <property type="entry name" value="ERMP1_1-A_TM"/>
</dbReference>
<dbReference type="GO" id="GO:0008235">
    <property type="term" value="F:metalloexopeptidase activity"/>
    <property type="evidence" value="ECO:0007669"/>
    <property type="project" value="InterPro"/>
</dbReference>
<feature type="transmembrane region" description="Helical" evidence="15">
    <location>
        <begin position="510"/>
        <end position="536"/>
    </location>
</feature>
<evidence type="ECO:0000313" key="18">
    <source>
        <dbReference type="EMBL" id="VEN46941.1"/>
    </source>
</evidence>
<protein>
    <recommendedName>
        <fullName evidence="14">FXNA-like protease</fullName>
    </recommendedName>
</protein>
<evidence type="ECO:0000256" key="3">
    <source>
        <dbReference type="ARBA" id="ARBA00010918"/>
    </source>
</evidence>
<dbReference type="PANTHER" id="PTHR12147">
    <property type="entry name" value="METALLOPEPTIDASE M28 FAMILY MEMBER"/>
    <property type="match status" value="1"/>
</dbReference>
<comment type="subcellular location">
    <subcellularLocation>
        <location evidence="2">Endoplasmic reticulum membrane</location>
        <topology evidence="2">Multi-pass membrane protein</topology>
    </subcellularLocation>
</comment>
<evidence type="ECO:0000256" key="12">
    <source>
        <dbReference type="ARBA" id="ARBA00023136"/>
    </source>
</evidence>
<comment type="similarity">
    <text evidence="3">Belongs to the peptidase M28 family.</text>
</comment>
<evidence type="ECO:0000256" key="5">
    <source>
        <dbReference type="ARBA" id="ARBA00022692"/>
    </source>
</evidence>
<keyword evidence="12 15" id="KW-0472">Membrane</keyword>
<dbReference type="GO" id="GO:0005789">
    <property type="term" value="C:endoplasmic reticulum membrane"/>
    <property type="evidence" value="ECO:0007669"/>
    <property type="project" value="UniProtKB-SubCell"/>
</dbReference>
<feature type="transmembrane region" description="Helical" evidence="15">
    <location>
        <begin position="465"/>
        <end position="489"/>
    </location>
</feature>
<sequence length="604" mass="68353">MQEQFLRNRFMEHLPTTAPSRTLQHDEKKAKYYKPLPCIHFFALLFLIFVVFTLVIIIEKQLPPGLKIADEAKHPDSFIAERAYRILSNLTKIGPRTAGSFENEVVAVNILKQEIEGIIREADDHHVIEIDIQKASGAFNLEFLDGMTNVYQDMQNVIVKIGSRIASPHSLLINCHFDSVIDSPGASDDGASCAVMLEILRVLSKSTKILRHNVIFLFNGGEENFMPASHGFITQHIWAKEVRVFINLEACGAGGREVLFQAGPNHPWILETYSEEVPYPYASSLAQEIFQSGVIPGDTDYRIFRDFGNLSGLDFAWSSNGYVYHTKFDTIEQIPLGSLQRTGDNILALARGMAQGYHISDVDRYKQGNLVFFDFLGAFVVRWTMPIADIINMVSVIFSIYTIYENVKKAQYTDDIKEKQYLRKLMGCTLTALVSWILSVLATLIIAGLLTAFGRTMSWYARPLWAFFLYVIPTLLVCMATVLLHAKLFNSDLDVSPWAKFQIYYDAYQIIWTVVLFFGILLRIRSSFIALTWTFFAALGNTLKSKLYGRFRDLKWLVLHVAVMGLPFVQCFYLMIGALYLFIPIMGRAGAGSHAELLIAIMVS</sequence>
<keyword evidence="4" id="KW-0645">Protease</keyword>
<keyword evidence="9" id="KW-0862">Zinc</keyword>
<reference evidence="18 19" key="1">
    <citation type="submission" date="2019-01" db="EMBL/GenBank/DDBJ databases">
        <authorList>
            <person name="Sayadi A."/>
        </authorList>
    </citation>
    <scope>NUCLEOTIDE SEQUENCE [LARGE SCALE GENOMIC DNA]</scope>
</reference>
<evidence type="ECO:0000313" key="19">
    <source>
        <dbReference type="Proteomes" id="UP000410492"/>
    </source>
</evidence>
<dbReference type="EMBL" id="CAACVG010007764">
    <property type="protein sequence ID" value="VEN46941.1"/>
    <property type="molecule type" value="Genomic_DNA"/>
</dbReference>
<dbReference type="AlphaFoldDB" id="A0A653CG91"/>
<evidence type="ECO:0000256" key="11">
    <source>
        <dbReference type="ARBA" id="ARBA00023049"/>
    </source>
</evidence>
<dbReference type="CDD" id="cd03875">
    <property type="entry name" value="M28_Fxna_like"/>
    <property type="match status" value="1"/>
</dbReference>
<dbReference type="SUPFAM" id="SSF53187">
    <property type="entry name" value="Zn-dependent exopeptidases"/>
    <property type="match status" value="1"/>
</dbReference>
<feature type="domain" description="Peptidase M28" evidence="16">
    <location>
        <begin position="156"/>
        <end position="349"/>
    </location>
</feature>
<dbReference type="Proteomes" id="UP000410492">
    <property type="component" value="Unassembled WGS sequence"/>
</dbReference>